<feature type="transmembrane region" description="Helical" evidence="12">
    <location>
        <begin position="678"/>
        <end position="700"/>
    </location>
</feature>
<dbReference type="GO" id="GO:0015252">
    <property type="term" value="F:proton channel activity"/>
    <property type="evidence" value="ECO:0007669"/>
    <property type="project" value="InterPro"/>
</dbReference>
<evidence type="ECO:0000313" key="13">
    <source>
        <dbReference type="EMBL" id="CAL1264897.1"/>
    </source>
</evidence>
<evidence type="ECO:0000256" key="5">
    <source>
        <dbReference type="ARBA" id="ARBA00022692"/>
    </source>
</evidence>
<keyword evidence="10" id="KW-0407">Ion channel</keyword>
<dbReference type="Pfam" id="PF03189">
    <property type="entry name" value="Otopetrin"/>
    <property type="match status" value="1"/>
</dbReference>
<feature type="transmembrane region" description="Helical" evidence="12">
    <location>
        <begin position="649"/>
        <end position="666"/>
    </location>
</feature>
<dbReference type="PANTHER" id="PTHR21522">
    <property type="entry name" value="PROTON CHANNEL OTOP"/>
    <property type="match status" value="1"/>
</dbReference>
<reference evidence="13 14" key="1">
    <citation type="submission" date="2024-04" db="EMBL/GenBank/DDBJ databases">
        <authorList>
            <person name="Rising A."/>
            <person name="Reimegard J."/>
            <person name="Sonavane S."/>
            <person name="Akerstrom W."/>
            <person name="Nylinder S."/>
            <person name="Hedman E."/>
            <person name="Kallberg Y."/>
        </authorList>
    </citation>
    <scope>NUCLEOTIDE SEQUENCE [LARGE SCALE GENOMIC DNA]</scope>
</reference>
<keyword evidence="9 12" id="KW-0472">Membrane</keyword>
<evidence type="ECO:0000256" key="1">
    <source>
        <dbReference type="ARBA" id="ARBA00004651"/>
    </source>
</evidence>
<dbReference type="GO" id="GO:0005886">
    <property type="term" value="C:plasma membrane"/>
    <property type="evidence" value="ECO:0007669"/>
    <property type="project" value="UniProtKB-SubCell"/>
</dbReference>
<evidence type="ECO:0000313" key="14">
    <source>
        <dbReference type="Proteomes" id="UP001497382"/>
    </source>
</evidence>
<feature type="transmembrane region" description="Helical" evidence="12">
    <location>
        <begin position="444"/>
        <end position="464"/>
    </location>
</feature>
<evidence type="ECO:0000256" key="10">
    <source>
        <dbReference type="ARBA" id="ARBA00023303"/>
    </source>
</evidence>
<keyword evidence="6" id="KW-0375">Hydrogen ion transport</keyword>
<gene>
    <name evidence="13" type="ORF">LARSCL_LOCUS2218</name>
</gene>
<evidence type="ECO:0000256" key="11">
    <source>
        <dbReference type="SAM" id="MobiDB-lite"/>
    </source>
</evidence>
<evidence type="ECO:0000256" key="8">
    <source>
        <dbReference type="ARBA" id="ARBA00023065"/>
    </source>
</evidence>
<evidence type="ECO:0000256" key="7">
    <source>
        <dbReference type="ARBA" id="ARBA00022989"/>
    </source>
</evidence>
<evidence type="ECO:0008006" key="15">
    <source>
        <dbReference type="Google" id="ProtNLM"/>
    </source>
</evidence>
<dbReference type="AlphaFoldDB" id="A0AAV1Z026"/>
<feature type="transmembrane region" description="Helical" evidence="12">
    <location>
        <begin position="540"/>
        <end position="560"/>
    </location>
</feature>
<keyword evidence="8" id="KW-0406">Ion transport</keyword>
<feature type="transmembrane region" description="Helical" evidence="12">
    <location>
        <begin position="294"/>
        <end position="310"/>
    </location>
</feature>
<evidence type="ECO:0000256" key="6">
    <source>
        <dbReference type="ARBA" id="ARBA00022781"/>
    </source>
</evidence>
<evidence type="ECO:0000256" key="12">
    <source>
        <dbReference type="SAM" id="Phobius"/>
    </source>
</evidence>
<dbReference type="EMBL" id="CAXIEN010000015">
    <property type="protein sequence ID" value="CAL1264897.1"/>
    <property type="molecule type" value="Genomic_DNA"/>
</dbReference>
<keyword evidence="14" id="KW-1185">Reference proteome</keyword>
<feature type="transmembrane region" description="Helical" evidence="12">
    <location>
        <begin position="330"/>
        <end position="351"/>
    </location>
</feature>
<dbReference type="InterPro" id="IPR004878">
    <property type="entry name" value="Otopetrin"/>
</dbReference>
<comment type="caution">
    <text evidence="13">The sequence shown here is derived from an EMBL/GenBank/DDBJ whole genome shotgun (WGS) entry which is preliminary data.</text>
</comment>
<feature type="transmembrane region" description="Helical" evidence="12">
    <location>
        <begin position="580"/>
        <end position="601"/>
    </location>
</feature>
<feature type="region of interest" description="Disordered" evidence="11">
    <location>
        <begin position="128"/>
        <end position="152"/>
    </location>
</feature>
<accession>A0AAV1Z026</accession>
<name>A0AAV1Z026_9ARAC</name>
<evidence type="ECO:0000256" key="2">
    <source>
        <dbReference type="ARBA" id="ARBA00006513"/>
    </source>
</evidence>
<evidence type="ECO:0000256" key="3">
    <source>
        <dbReference type="ARBA" id="ARBA00022448"/>
    </source>
</evidence>
<organism evidence="13 14">
    <name type="scientific">Larinioides sclopetarius</name>
    <dbReference type="NCBI Taxonomy" id="280406"/>
    <lineage>
        <taxon>Eukaryota</taxon>
        <taxon>Metazoa</taxon>
        <taxon>Ecdysozoa</taxon>
        <taxon>Arthropoda</taxon>
        <taxon>Chelicerata</taxon>
        <taxon>Arachnida</taxon>
        <taxon>Araneae</taxon>
        <taxon>Araneomorphae</taxon>
        <taxon>Entelegynae</taxon>
        <taxon>Araneoidea</taxon>
        <taxon>Araneidae</taxon>
        <taxon>Larinioides</taxon>
    </lineage>
</organism>
<dbReference type="Proteomes" id="UP001497382">
    <property type="component" value="Unassembled WGS sequence"/>
</dbReference>
<feature type="transmembrane region" description="Helical" evidence="12">
    <location>
        <begin position="363"/>
        <end position="382"/>
    </location>
</feature>
<feature type="transmembrane region" description="Helical" evidence="12">
    <location>
        <begin position="504"/>
        <end position="525"/>
    </location>
</feature>
<proteinExistence type="inferred from homology"/>
<comment type="similarity">
    <text evidence="2">Belongs to the otopetrin family.</text>
</comment>
<keyword evidence="4" id="KW-1003">Cell membrane</keyword>
<comment type="subcellular location">
    <subcellularLocation>
        <location evidence="1">Cell membrane</location>
        <topology evidence="1">Multi-pass membrane protein</topology>
    </subcellularLocation>
</comment>
<evidence type="ECO:0000256" key="9">
    <source>
        <dbReference type="ARBA" id="ARBA00023136"/>
    </source>
</evidence>
<evidence type="ECO:0000256" key="4">
    <source>
        <dbReference type="ARBA" id="ARBA00022475"/>
    </source>
</evidence>
<dbReference type="PANTHER" id="PTHR21522:SF62">
    <property type="entry name" value="OTOPETRIN-LIKE A, ISOFORM C"/>
    <property type="match status" value="1"/>
</dbReference>
<keyword evidence="5 12" id="KW-0812">Transmembrane</keyword>
<feature type="transmembrane region" description="Helical" evidence="12">
    <location>
        <begin position="181"/>
        <end position="205"/>
    </location>
</feature>
<sequence length="721" mass="81201">MTDSSAALFAALASCPQLALLQRIRSRTNWPTSHRGDRCPDMGRWASKAPMATRAPCGSPTQMTCPWTLGISAVKEPRGKTGTEEEREWGDLVNHSTTGDWLAAYFATELCEVRTVFAMPQQDDEWSTGMHLPRRGVSSGDHSGNQDSGAHEGRKMVEWPVDNANSQSIWRILSHLVTQQFIILSSMYAQLVVVICVAFFISEIVTPQVPLLYFEGFYLYLYSMSLLFLLYIYIYLLRDSTAGSGLSAVAKKITILESLRRLGEKGVDNGPDGPVPPRLKKYRISDNDKSHGSLFLRIGAIAFGLGTMVYNGLEFGSFFEVPPTSLCYNIFLGLNPILQMIFTFAQMYFIFVNARLNIQKFKVVARFGLMHIIATNLCVWIRTVGKEALEAIAENQRESGLGSSLEELILPFRVTEDNNSSLNLSNPCQKQNIMGSIVSDASPFLYPFIVEYSLIAAAVLYVMWKNIGHNPMFRIEQSAEDALSRTSSSQSFHRVNCAGSSRGLFLGLFLLVISTICLIVFFVFIHHEDLNLLAVYLSDLSHSIIMLISIFAIIVGFFRVRSLRFHYDRQDHLRDLLLRVSAFGLYTYAMFGIIAGTLSPLHYTPNLLVMITSCLTIVQVTLQSLFVADITCRSTHLPEHDNTKPGRQVITFLLMVNLTFWIIYTFEMQKVQASPVQLGFYGFMAWTVIVRTTLPLSIFFRFHSFITFAEVWKNSYKNVCN</sequence>
<protein>
    <recommendedName>
        <fullName evidence="15">Proton channel OtopLc</fullName>
    </recommendedName>
</protein>
<keyword evidence="3" id="KW-0813">Transport</keyword>
<keyword evidence="7 12" id="KW-1133">Transmembrane helix</keyword>
<feature type="transmembrane region" description="Helical" evidence="12">
    <location>
        <begin position="607"/>
        <end position="628"/>
    </location>
</feature>
<feature type="transmembrane region" description="Helical" evidence="12">
    <location>
        <begin position="217"/>
        <end position="237"/>
    </location>
</feature>